<dbReference type="Proteomes" id="UP000030130">
    <property type="component" value="Unassembled WGS sequence"/>
</dbReference>
<organism evidence="1 2">
    <name type="scientific">Porphyromonas gulae</name>
    <dbReference type="NCBI Taxonomy" id="111105"/>
    <lineage>
        <taxon>Bacteria</taxon>
        <taxon>Pseudomonadati</taxon>
        <taxon>Bacteroidota</taxon>
        <taxon>Bacteroidia</taxon>
        <taxon>Bacteroidales</taxon>
        <taxon>Porphyromonadaceae</taxon>
        <taxon>Porphyromonas</taxon>
    </lineage>
</organism>
<dbReference type="EMBL" id="JRAI01000005">
    <property type="protein sequence ID" value="KGN87998.1"/>
    <property type="molecule type" value="Genomic_DNA"/>
</dbReference>
<evidence type="ECO:0000313" key="1">
    <source>
        <dbReference type="EMBL" id="KGN87998.1"/>
    </source>
</evidence>
<protein>
    <submittedName>
        <fullName evidence="1">Uncharacterized protein</fullName>
    </submittedName>
</protein>
<dbReference type="AlphaFoldDB" id="A0A0A2FAI6"/>
<proteinExistence type="predicted"/>
<gene>
    <name evidence="1" type="ORF">HR08_00995</name>
</gene>
<accession>A0A0A2FAI6</accession>
<sequence>MGRIDIVGHGVRKLKPLSASLSFDVEGGGLVQAVNAVTREHIPDWRFTPIRIRPIITVADPEGLVTSGVHNSDTPTANMRWLYDETGVNVLQGVSPADMSMDTSATDLRGSLNIRKNFEHGALLRFEYEYSTSAGGVLRTVKHSGTIAIVVNQMADALVQVRTVYPRGQFVFFPQPTAPANLRMQMQLYYKGEACPAVYRWFKVAGGNEAPIGTFVNELGVTASSVATQPNYRCKALDMRPEYAAAMEAAMTQARADVYRKHLGDDWETLLPTVRPNRLRYSPIAGDNQYYTVSPIAMGATKGVNLKRKTANSAPFDFVRTDGLIQAGRSYILSYFRGQEYLQQQNPTEGNYTYIGPGGIEGEENSTTDGGTRVCISFKAKRDANSVNLYGHITPTTDTVLPAGVNYWGFKLEEASGPDTLMPTPYLPHIDELNAEIRARAAEIVSANPPTPPSVWPLERTYIRDFTLSIQTIPYELLLRIEGLGEVVIVRSGSLARGAGPAQELFSNVPRGMTKFRASIVCRQGRHTYTPEQTAAMFDVTWPAGSEQVNGCRAIMTSLSFNLSITPRY</sequence>
<name>A0A0A2FAI6_9PORP</name>
<dbReference type="RefSeq" id="WP_039419916.1">
    <property type="nucleotide sequence ID" value="NZ_JRAI01000005.1"/>
</dbReference>
<reference evidence="1 2" key="1">
    <citation type="submission" date="2014-08" db="EMBL/GenBank/DDBJ databases">
        <title>Porphyromonas gulae strain:COT-052_OH1451 Genome sequencing.</title>
        <authorList>
            <person name="Wallis C."/>
            <person name="Deusch O."/>
            <person name="O'Flynn C."/>
            <person name="Davis I."/>
            <person name="Jospin G."/>
            <person name="Darling A.E."/>
            <person name="Coil D.A."/>
            <person name="Alexiev A."/>
            <person name="Horsfall A."/>
            <person name="Kirkwood N."/>
            <person name="Harris S."/>
            <person name="Eisen J.A."/>
        </authorList>
    </citation>
    <scope>NUCLEOTIDE SEQUENCE [LARGE SCALE GENOMIC DNA]</scope>
    <source>
        <strain evidence="2">COT-052 OH1451</strain>
    </source>
</reference>
<evidence type="ECO:0000313" key="2">
    <source>
        <dbReference type="Proteomes" id="UP000030130"/>
    </source>
</evidence>
<comment type="caution">
    <text evidence="1">The sequence shown here is derived from an EMBL/GenBank/DDBJ whole genome shotgun (WGS) entry which is preliminary data.</text>
</comment>